<evidence type="ECO:0000313" key="2">
    <source>
        <dbReference type="Proteomes" id="UP000501534"/>
    </source>
</evidence>
<evidence type="ECO:0000313" key="1">
    <source>
        <dbReference type="EMBL" id="QJR10701.1"/>
    </source>
</evidence>
<sequence length="81" mass="8718">MSASRVIPVTIINKHPISEESDTMNLTTDPLPAEVVAAARRAGFIVRPSAVPDCFDLYREDGTVSAACVSRESVETAARAW</sequence>
<dbReference type="Proteomes" id="UP000501534">
    <property type="component" value="Chromosome"/>
</dbReference>
<reference evidence="1 2" key="1">
    <citation type="submission" date="2020-04" db="EMBL/GenBank/DDBJ databases">
        <title>Usitatibacter rugosus gen. nov., sp. nov. and Usitatibacter palustris sp. nov., novel members of Usitatibacteraceae fam. nov. within the order Nitrosomonadales isolated from soil.</title>
        <authorList>
            <person name="Huber K.J."/>
            <person name="Neumann-Schaal M."/>
            <person name="Geppert A."/>
            <person name="Luckner M."/>
            <person name="Wanner G."/>
            <person name="Overmann J."/>
        </authorList>
    </citation>
    <scope>NUCLEOTIDE SEQUENCE [LARGE SCALE GENOMIC DNA]</scope>
    <source>
        <strain evidence="1 2">0125_3</strain>
    </source>
</reference>
<organism evidence="1 2">
    <name type="scientific">Usitatibacter rugosus</name>
    <dbReference type="NCBI Taxonomy" id="2732067"/>
    <lineage>
        <taxon>Bacteria</taxon>
        <taxon>Pseudomonadati</taxon>
        <taxon>Pseudomonadota</taxon>
        <taxon>Betaproteobacteria</taxon>
        <taxon>Nitrosomonadales</taxon>
        <taxon>Usitatibacteraceae</taxon>
        <taxon>Usitatibacter</taxon>
    </lineage>
</organism>
<protein>
    <submittedName>
        <fullName evidence="1">Uncharacterized protein</fullName>
    </submittedName>
</protein>
<accession>A0A6M4GTR5</accession>
<keyword evidence="2" id="KW-1185">Reference proteome</keyword>
<gene>
    <name evidence="1" type="ORF">DSM104443_01768</name>
</gene>
<name>A0A6M4GTR5_9PROT</name>
<proteinExistence type="predicted"/>
<dbReference type="KEGG" id="uru:DSM104443_01768"/>
<dbReference type="EMBL" id="CP053069">
    <property type="protein sequence ID" value="QJR10701.1"/>
    <property type="molecule type" value="Genomic_DNA"/>
</dbReference>
<dbReference type="AlphaFoldDB" id="A0A6M4GTR5"/>